<dbReference type="VEuPathDB" id="TriTrypDB:TCSYLVIO_003778"/>
<evidence type="ECO:0000256" key="2">
    <source>
        <dbReference type="ARBA" id="ARBA00005866"/>
    </source>
</evidence>
<keyword evidence="4 5" id="KW-0413">Isomerase</keyword>
<dbReference type="Proteomes" id="UP000246078">
    <property type="component" value="Unassembled WGS sequence"/>
</dbReference>
<gene>
    <name evidence="8" type="ORF">C3747_63g92</name>
</gene>
<protein>
    <recommendedName>
        <fullName evidence="3 5">glucose-6-phosphate 1-epimerase</fullName>
        <ecNumber evidence="3 5">5.1.3.15</ecNumber>
    </recommendedName>
</protein>
<organism evidence="8 9">
    <name type="scientific">Trypanosoma cruzi</name>
    <dbReference type="NCBI Taxonomy" id="5693"/>
    <lineage>
        <taxon>Eukaryota</taxon>
        <taxon>Discoba</taxon>
        <taxon>Euglenozoa</taxon>
        <taxon>Kinetoplastea</taxon>
        <taxon>Metakinetoplastina</taxon>
        <taxon>Trypanosomatida</taxon>
        <taxon>Trypanosomatidae</taxon>
        <taxon>Trypanosoma</taxon>
        <taxon>Schizotrypanum</taxon>
    </lineage>
</organism>
<evidence type="ECO:0000313" key="8">
    <source>
        <dbReference type="EMBL" id="PWV11050.1"/>
    </source>
</evidence>
<comment type="caution">
    <text evidence="8">The sequence shown here is derived from an EMBL/GenBank/DDBJ whole genome shotgun (WGS) entry which is preliminary data.</text>
</comment>
<comment type="similarity">
    <text evidence="2 5">Belongs to the glucose-6-phosphate 1-epimerase family.</text>
</comment>
<dbReference type="VEuPathDB" id="TriTrypDB:C4B63_7g302"/>
<dbReference type="Pfam" id="PF01263">
    <property type="entry name" value="Aldose_epim"/>
    <property type="match status" value="1"/>
</dbReference>
<evidence type="ECO:0000256" key="1">
    <source>
        <dbReference type="ARBA" id="ARBA00001096"/>
    </source>
</evidence>
<dbReference type="VEuPathDB" id="TriTrypDB:BCY84_20601"/>
<accession>A0A2V2WR02</accession>
<dbReference type="GO" id="GO:0005737">
    <property type="term" value="C:cytoplasm"/>
    <property type="evidence" value="ECO:0007669"/>
    <property type="project" value="TreeGrafter"/>
</dbReference>
<reference evidence="8 9" key="1">
    <citation type="journal article" date="2018" name="Microb. Genom.">
        <title>Expanding an expanded genome: long-read sequencing of Trypanosoma cruzi.</title>
        <authorList>
            <person name="Berna L."/>
            <person name="Rodriguez M."/>
            <person name="Chiribao M.L."/>
            <person name="Parodi-Talice A."/>
            <person name="Pita S."/>
            <person name="Rijo G."/>
            <person name="Alvarez-Valin F."/>
            <person name="Robello C."/>
        </authorList>
    </citation>
    <scope>NUCLEOTIDE SEQUENCE [LARGE SCALE GENOMIC DNA]</scope>
    <source>
        <strain evidence="8 9">TCC</strain>
    </source>
</reference>
<sequence length="291" mass="32518">MAPMSKSVVEAKNEDGSSITVHTQGAHLTSWRTREGEEILYTSPNAVYKQGVPIRGGVPIIFPQFGNRGPLPAHGFARIREWNVKELRSGMASFTLELPSSELRKQGAELRHNNDTSASGTVSLLYTITFSNEQLNLQMEVTSHDTEADIRFTFAFHTYFAVGDITKTRVDGVNTTSFINNLKEQQALQSPEPLWCIREEVDRIYVDQKSAISLLDQARHRTVHVSGENLPDVVLWNPWVEKTARLKDLPLDGYNKFVCVEHGSIAKEVILPPKGVWKASQCISSRGVSNL</sequence>
<dbReference type="SUPFAM" id="SSF74650">
    <property type="entry name" value="Galactose mutarotase-like"/>
    <property type="match status" value="1"/>
</dbReference>
<evidence type="ECO:0000256" key="4">
    <source>
        <dbReference type="ARBA" id="ARBA00023235"/>
    </source>
</evidence>
<dbReference type="InterPro" id="IPR025532">
    <property type="entry name" value="G6P_1-epimerase"/>
</dbReference>
<comment type="catalytic activity">
    <reaction evidence="1">
        <text>alpha-D-glucose 6-phosphate = beta-D-glucose 6-phosphate</text>
        <dbReference type="Rhea" id="RHEA:16249"/>
        <dbReference type="ChEBI" id="CHEBI:58225"/>
        <dbReference type="ChEBI" id="CHEBI:58247"/>
        <dbReference type="EC" id="5.1.3.15"/>
    </reaction>
</comment>
<evidence type="ECO:0000256" key="6">
    <source>
        <dbReference type="PIRSR" id="PIRSR016020-1"/>
    </source>
</evidence>
<dbReference type="VEuPathDB" id="TriTrypDB:ECC02_002566"/>
<evidence type="ECO:0000256" key="3">
    <source>
        <dbReference type="ARBA" id="ARBA00012083"/>
    </source>
</evidence>
<dbReference type="GO" id="GO:0005975">
    <property type="term" value="P:carbohydrate metabolic process"/>
    <property type="evidence" value="ECO:0007669"/>
    <property type="project" value="InterPro"/>
</dbReference>
<dbReference type="AlphaFoldDB" id="A0A2V2WR02"/>
<evidence type="ECO:0000313" key="9">
    <source>
        <dbReference type="Proteomes" id="UP000246078"/>
    </source>
</evidence>
<dbReference type="VEuPathDB" id="TriTrypDB:TcCLB.511003.190"/>
<evidence type="ECO:0000256" key="5">
    <source>
        <dbReference type="PIRNR" id="PIRNR016020"/>
    </source>
</evidence>
<dbReference type="GO" id="GO:0047938">
    <property type="term" value="F:glucose-6-phosphate 1-epimerase activity"/>
    <property type="evidence" value="ECO:0007669"/>
    <property type="project" value="UniProtKB-UniRule"/>
</dbReference>
<dbReference type="VEuPathDB" id="TriTrypDB:TCDM_02831"/>
<dbReference type="EC" id="5.1.3.15" evidence="3 5"/>
<proteinExistence type="inferred from homology"/>
<dbReference type="VEuPathDB" id="TriTrypDB:Tc_MARK_2536"/>
<dbReference type="VEuPathDB" id="TriTrypDB:TcCL_NonESM06814"/>
<dbReference type="VEuPathDB" id="TriTrypDB:TcG_02705"/>
<dbReference type="InterPro" id="IPR008183">
    <property type="entry name" value="Aldose_1/G6P_1-epimerase"/>
</dbReference>
<dbReference type="InterPro" id="IPR014718">
    <property type="entry name" value="GH-type_carb-bd"/>
</dbReference>
<dbReference type="CDD" id="cd09020">
    <property type="entry name" value="D-hex-6-P-epi_like"/>
    <property type="match status" value="1"/>
</dbReference>
<dbReference type="PANTHER" id="PTHR11122">
    <property type="entry name" value="APOSPORY-ASSOCIATED PROTEIN C-RELATED"/>
    <property type="match status" value="1"/>
</dbReference>
<feature type="region of interest" description="Disordered" evidence="7">
    <location>
        <begin position="1"/>
        <end position="21"/>
    </location>
</feature>
<dbReference type="VEuPathDB" id="TriTrypDB:C3747_63g92"/>
<dbReference type="InterPro" id="IPR011013">
    <property type="entry name" value="Gal_mutarotase_sf_dom"/>
</dbReference>
<name>A0A2V2WR02_TRYCR</name>
<feature type="active site" evidence="6">
    <location>
        <position position="157"/>
    </location>
</feature>
<dbReference type="PIRSF" id="PIRSF016020">
    <property type="entry name" value="PHexose_mutarotase"/>
    <property type="match status" value="1"/>
</dbReference>
<dbReference type="EMBL" id="PRFC01000063">
    <property type="protein sequence ID" value="PWV11050.1"/>
    <property type="molecule type" value="Genomic_DNA"/>
</dbReference>
<dbReference type="VEuPathDB" id="TriTrypDB:TcBrA4_0124770"/>
<evidence type="ECO:0000256" key="7">
    <source>
        <dbReference type="SAM" id="MobiDB-lite"/>
    </source>
</evidence>
<dbReference type="Gene3D" id="2.70.98.10">
    <property type="match status" value="1"/>
</dbReference>
<feature type="active site" evidence="6">
    <location>
        <position position="261"/>
    </location>
</feature>
<dbReference type="GO" id="GO:0030246">
    <property type="term" value="F:carbohydrate binding"/>
    <property type="evidence" value="ECO:0007669"/>
    <property type="project" value="UniProtKB-UniRule"/>
</dbReference>
<dbReference type="PANTHER" id="PTHR11122:SF13">
    <property type="entry name" value="GLUCOSE-6-PHOSPHATE 1-EPIMERASE"/>
    <property type="match status" value="1"/>
</dbReference>